<dbReference type="RefSeq" id="WP_063240651.1">
    <property type="nucleotide sequence ID" value="NZ_CP032518.1"/>
</dbReference>
<dbReference type="Proteomes" id="UP000325743">
    <property type="component" value="Chromosome 1"/>
</dbReference>
<accession>A0A5P3VAA9</accession>
<dbReference type="AlphaFoldDB" id="A0A5P3VAA9"/>
<dbReference type="Proteomes" id="UP000623307">
    <property type="component" value="Chromosome 1"/>
</dbReference>
<reference evidence="3 5" key="2">
    <citation type="submission" date="2021-02" db="EMBL/GenBank/DDBJ databases">
        <title>Complete Genome Sequence of Cupriavidus oxalaticus Strain Ox1, a Soil Oxalate-Degrading Species.</title>
        <authorList>
            <person name="Palmieri F."/>
            <person name="Udriet P."/>
            <person name="Deuasquier M."/>
            <person name="Beaudoing E."/>
            <person name="Johnson S.L."/>
            <person name="Davenport K.W."/>
            <person name="Chain P.S."/>
            <person name="Bindschedler S."/>
            <person name="Junier P."/>
        </authorList>
    </citation>
    <scope>NUCLEOTIDE SEQUENCE [LARGE SCALE GENOMIC DNA]</scope>
    <source>
        <strain evidence="3 5">Ox1</strain>
    </source>
</reference>
<evidence type="ECO:0000313" key="2">
    <source>
        <dbReference type="EMBL" id="QEZ43316.1"/>
    </source>
</evidence>
<dbReference type="PROSITE" id="PS51677">
    <property type="entry name" value="NODB"/>
    <property type="match status" value="1"/>
</dbReference>
<gene>
    <name evidence="2" type="ORF">D2917_03070</name>
    <name evidence="3" type="ORF">JTE92_08085</name>
</gene>
<dbReference type="Pfam" id="PF01522">
    <property type="entry name" value="Polysacc_deac_1"/>
    <property type="match status" value="1"/>
</dbReference>
<dbReference type="InterPro" id="IPR002509">
    <property type="entry name" value="NODB_dom"/>
</dbReference>
<organism evidence="2 4">
    <name type="scientific">Cupriavidus oxalaticus</name>
    <dbReference type="NCBI Taxonomy" id="96344"/>
    <lineage>
        <taxon>Bacteria</taxon>
        <taxon>Pseudomonadati</taxon>
        <taxon>Pseudomonadota</taxon>
        <taxon>Betaproteobacteria</taxon>
        <taxon>Burkholderiales</taxon>
        <taxon>Burkholderiaceae</taxon>
        <taxon>Cupriavidus</taxon>
    </lineage>
</organism>
<dbReference type="PANTHER" id="PTHR10587">
    <property type="entry name" value="GLYCOSYL TRANSFERASE-RELATED"/>
    <property type="match status" value="1"/>
</dbReference>
<keyword evidence="5" id="KW-1185">Reference proteome</keyword>
<feature type="domain" description="NodB homology" evidence="1">
    <location>
        <begin position="86"/>
        <end position="273"/>
    </location>
</feature>
<dbReference type="CDD" id="cd10959">
    <property type="entry name" value="CE4_NodB_like_3"/>
    <property type="match status" value="1"/>
</dbReference>
<evidence type="ECO:0000313" key="3">
    <source>
        <dbReference type="EMBL" id="QRQ90616.1"/>
    </source>
</evidence>
<evidence type="ECO:0000313" key="4">
    <source>
        <dbReference type="Proteomes" id="UP000325743"/>
    </source>
</evidence>
<sequence>MNWFSASAGALRDTPPSRPWRPSPLLYGAAAVHVAGVGAMLTHPGSMIPALAGIAATHAAMCAGGLWPRSTWLGPNLLQLPPAAHDCVALTFDDGPNPALTPRVLDLLDQHGARATFFCIGERAAAHPALVREIIRRGHAVENHSMHHRLHFSLFGPGRMLRDISAAQQVLGDITGQAPRFFRAPAGLRNPFLEPVLCRLGLQLAAWTRRGFDTRCGDIAARVAQRLTGKLAGRDILLLHDGNPGVDPAGNPHCITVLPDLLAAIDRAGLRCVTLRAAVEAVEAVESGHADSRTGQSPTN</sequence>
<dbReference type="Gene3D" id="3.20.20.370">
    <property type="entry name" value="Glycoside hydrolase/deacetylase"/>
    <property type="match status" value="1"/>
</dbReference>
<dbReference type="EMBL" id="CP069811">
    <property type="protein sequence ID" value="QRQ90616.1"/>
    <property type="molecule type" value="Genomic_DNA"/>
</dbReference>
<proteinExistence type="predicted"/>
<reference evidence="2 4" key="1">
    <citation type="submission" date="2018-09" db="EMBL/GenBank/DDBJ databases">
        <title>Complete genome sequence of Cupriavidus oxalaticus T2, a bacterium capable of phenol tolerance and degradation.</title>
        <authorList>
            <person name="Yan J."/>
        </authorList>
    </citation>
    <scope>NUCLEOTIDE SEQUENCE [LARGE SCALE GENOMIC DNA]</scope>
    <source>
        <strain evidence="2 4">T2</strain>
    </source>
</reference>
<dbReference type="InterPro" id="IPR050248">
    <property type="entry name" value="Polysacc_deacetylase_ArnD"/>
</dbReference>
<dbReference type="InterPro" id="IPR011330">
    <property type="entry name" value="Glyco_hydro/deAcase_b/a-brl"/>
</dbReference>
<evidence type="ECO:0000313" key="5">
    <source>
        <dbReference type="Proteomes" id="UP000623307"/>
    </source>
</evidence>
<evidence type="ECO:0000259" key="1">
    <source>
        <dbReference type="PROSITE" id="PS51677"/>
    </source>
</evidence>
<dbReference type="GeneID" id="303489475"/>
<dbReference type="EMBL" id="CP032518">
    <property type="protein sequence ID" value="QEZ43316.1"/>
    <property type="molecule type" value="Genomic_DNA"/>
</dbReference>
<dbReference type="GO" id="GO:0005975">
    <property type="term" value="P:carbohydrate metabolic process"/>
    <property type="evidence" value="ECO:0007669"/>
    <property type="project" value="InterPro"/>
</dbReference>
<dbReference type="GO" id="GO:0016810">
    <property type="term" value="F:hydrolase activity, acting on carbon-nitrogen (but not peptide) bonds"/>
    <property type="evidence" value="ECO:0007669"/>
    <property type="project" value="InterPro"/>
</dbReference>
<protein>
    <submittedName>
        <fullName evidence="2">Polysaccharide deacetylase family protein</fullName>
    </submittedName>
</protein>
<dbReference type="PANTHER" id="PTHR10587:SF137">
    <property type="entry name" value="4-DEOXY-4-FORMAMIDO-L-ARABINOSE-PHOSPHOUNDECAPRENOL DEFORMYLASE ARND-RELATED"/>
    <property type="match status" value="1"/>
</dbReference>
<dbReference type="SUPFAM" id="SSF88713">
    <property type="entry name" value="Glycoside hydrolase/deacetylase"/>
    <property type="match status" value="1"/>
</dbReference>
<name>A0A5P3VAA9_9BURK</name>